<reference evidence="4" key="1">
    <citation type="journal article" date="2019" name="Int. J. Syst. Evol. Microbiol.">
        <title>The Global Catalogue of Microorganisms (GCM) 10K type strain sequencing project: providing services to taxonomists for standard genome sequencing and annotation.</title>
        <authorList>
            <consortium name="The Broad Institute Genomics Platform"/>
            <consortium name="The Broad Institute Genome Sequencing Center for Infectious Disease"/>
            <person name="Wu L."/>
            <person name="Ma J."/>
        </authorList>
    </citation>
    <scope>NUCLEOTIDE SEQUENCE [LARGE SCALE GENOMIC DNA]</scope>
    <source>
        <strain evidence="4">JCM 16013</strain>
    </source>
</reference>
<protein>
    <submittedName>
        <fullName evidence="3">Uncharacterized protein</fullName>
    </submittedName>
</protein>
<evidence type="ECO:0000313" key="4">
    <source>
        <dbReference type="Proteomes" id="UP001499854"/>
    </source>
</evidence>
<dbReference type="InterPro" id="IPR045635">
    <property type="entry name" value="DUF6412"/>
</dbReference>
<dbReference type="Pfam" id="PF19950">
    <property type="entry name" value="DUF6412"/>
    <property type="match status" value="1"/>
</dbReference>
<dbReference type="EMBL" id="BAAAQM010000030">
    <property type="protein sequence ID" value="GAA1982710.1"/>
    <property type="molecule type" value="Genomic_DNA"/>
</dbReference>
<dbReference type="RefSeq" id="WP_344659572.1">
    <property type="nucleotide sequence ID" value="NZ_BAAAQM010000030.1"/>
</dbReference>
<dbReference type="Proteomes" id="UP001499854">
    <property type="component" value="Unassembled WGS sequence"/>
</dbReference>
<name>A0ABP5DQ72_9ACTN</name>
<evidence type="ECO:0000256" key="2">
    <source>
        <dbReference type="SAM" id="Phobius"/>
    </source>
</evidence>
<keyword evidence="2" id="KW-0812">Transmembrane</keyword>
<proteinExistence type="predicted"/>
<evidence type="ECO:0000256" key="1">
    <source>
        <dbReference type="SAM" id="MobiDB-lite"/>
    </source>
</evidence>
<sequence length="99" mass="9939">MTLRASNAAGIFAAFAMLVAVFAGQQSAVLVASASAVALLSAALWFCVVSVLIAGTAQAAHADAAARSSLRDTAFLPLRDPDAAGRPRPRAPGAYPATV</sequence>
<evidence type="ECO:0000313" key="3">
    <source>
        <dbReference type="EMBL" id="GAA1982710.1"/>
    </source>
</evidence>
<feature type="transmembrane region" description="Helical" evidence="2">
    <location>
        <begin position="33"/>
        <end position="54"/>
    </location>
</feature>
<organism evidence="3 4">
    <name type="scientific">Catenulispora subtropica</name>
    <dbReference type="NCBI Taxonomy" id="450798"/>
    <lineage>
        <taxon>Bacteria</taxon>
        <taxon>Bacillati</taxon>
        <taxon>Actinomycetota</taxon>
        <taxon>Actinomycetes</taxon>
        <taxon>Catenulisporales</taxon>
        <taxon>Catenulisporaceae</taxon>
        <taxon>Catenulispora</taxon>
    </lineage>
</organism>
<accession>A0ABP5DQ72</accession>
<keyword evidence="4" id="KW-1185">Reference proteome</keyword>
<keyword evidence="2" id="KW-1133">Transmembrane helix</keyword>
<keyword evidence="2" id="KW-0472">Membrane</keyword>
<feature type="region of interest" description="Disordered" evidence="1">
    <location>
        <begin position="77"/>
        <end position="99"/>
    </location>
</feature>
<comment type="caution">
    <text evidence="3">The sequence shown here is derived from an EMBL/GenBank/DDBJ whole genome shotgun (WGS) entry which is preliminary data.</text>
</comment>
<gene>
    <name evidence="3" type="ORF">GCM10009838_50340</name>
</gene>